<evidence type="ECO:0000256" key="8">
    <source>
        <dbReference type="SAM" id="MobiDB-lite"/>
    </source>
</evidence>
<dbReference type="GO" id="GO:0000981">
    <property type="term" value="F:DNA-binding transcription factor activity, RNA polymerase II-specific"/>
    <property type="evidence" value="ECO:0007669"/>
    <property type="project" value="TreeGrafter"/>
</dbReference>
<evidence type="ECO:0000256" key="1">
    <source>
        <dbReference type="ARBA" id="ARBA00022723"/>
    </source>
</evidence>
<dbReference type="SUPFAM" id="SSF57667">
    <property type="entry name" value="beta-beta-alpha zinc fingers"/>
    <property type="match status" value="2"/>
</dbReference>
<keyword evidence="3 7" id="KW-0863">Zinc-finger</keyword>
<dbReference type="PROSITE" id="PS00028">
    <property type="entry name" value="ZINC_FINGER_C2H2_1"/>
    <property type="match status" value="3"/>
</dbReference>
<evidence type="ECO:0000313" key="11">
    <source>
        <dbReference type="EMBL" id="OXA48456.1"/>
    </source>
</evidence>
<dbReference type="InterPro" id="IPR036236">
    <property type="entry name" value="Znf_C2H2_sf"/>
</dbReference>
<reference evidence="11 12" key="1">
    <citation type="submission" date="2015-12" db="EMBL/GenBank/DDBJ databases">
        <title>The genome of Folsomia candida.</title>
        <authorList>
            <person name="Faddeeva A."/>
            <person name="Derks M.F."/>
            <person name="Anvar Y."/>
            <person name="Smit S."/>
            <person name="Van Straalen N."/>
            <person name="Roelofs D."/>
        </authorList>
    </citation>
    <scope>NUCLEOTIDE SEQUENCE [LARGE SCALE GENOMIC DNA]</scope>
    <source>
        <strain evidence="11 12">VU population</strain>
        <tissue evidence="11">Whole body</tissue>
    </source>
</reference>
<keyword evidence="9" id="KW-1133">Transmembrane helix</keyword>
<feature type="compositionally biased region" description="Low complexity" evidence="8">
    <location>
        <begin position="162"/>
        <end position="175"/>
    </location>
</feature>
<dbReference type="GO" id="GO:0005634">
    <property type="term" value="C:nucleus"/>
    <property type="evidence" value="ECO:0007669"/>
    <property type="project" value="TreeGrafter"/>
</dbReference>
<feature type="region of interest" description="Disordered" evidence="8">
    <location>
        <begin position="162"/>
        <end position="198"/>
    </location>
</feature>
<feature type="domain" description="C2H2-type" evidence="10">
    <location>
        <begin position="206"/>
        <end position="233"/>
    </location>
</feature>
<dbReference type="SMART" id="SM00355">
    <property type="entry name" value="ZnF_C2H2"/>
    <property type="match status" value="3"/>
</dbReference>
<evidence type="ECO:0000313" key="12">
    <source>
        <dbReference type="Proteomes" id="UP000198287"/>
    </source>
</evidence>
<keyword evidence="5" id="KW-0805">Transcription regulation</keyword>
<keyword evidence="12" id="KW-1185">Reference proteome</keyword>
<dbReference type="OrthoDB" id="9451254at2759"/>
<evidence type="ECO:0000256" key="9">
    <source>
        <dbReference type="SAM" id="Phobius"/>
    </source>
</evidence>
<keyword evidence="9" id="KW-0472">Membrane</keyword>
<dbReference type="OMA" id="HEETHTN"/>
<keyword evidence="4" id="KW-0862">Zinc</keyword>
<evidence type="ECO:0000256" key="5">
    <source>
        <dbReference type="ARBA" id="ARBA00023015"/>
    </source>
</evidence>
<accession>A0A226DW82</accession>
<dbReference type="FunFam" id="3.30.160.60:FF:000621">
    <property type="entry name" value="FLT3-interacting zinc finger 1"/>
    <property type="match status" value="1"/>
</dbReference>
<dbReference type="PANTHER" id="PTHR14196:SF11">
    <property type="entry name" value="PROTEIN SISTER OF ODD AND BOWEL"/>
    <property type="match status" value="1"/>
</dbReference>
<keyword evidence="2" id="KW-0677">Repeat</keyword>
<dbReference type="STRING" id="158441.A0A226DW82"/>
<dbReference type="InterPro" id="IPR013087">
    <property type="entry name" value="Znf_C2H2_type"/>
</dbReference>
<feature type="domain" description="C2H2-type" evidence="10">
    <location>
        <begin position="262"/>
        <end position="289"/>
    </location>
</feature>
<keyword evidence="1" id="KW-0479">Metal-binding</keyword>
<dbReference type="InterPro" id="IPR050717">
    <property type="entry name" value="C2H2-ZF_Transcription_Reg"/>
</dbReference>
<evidence type="ECO:0000256" key="6">
    <source>
        <dbReference type="ARBA" id="ARBA00023163"/>
    </source>
</evidence>
<keyword evidence="9" id="KW-0812">Transmembrane</keyword>
<dbReference type="GO" id="GO:0048619">
    <property type="term" value="P:embryonic hindgut morphogenesis"/>
    <property type="evidence" value="ECO:0007669"/>
    <property type="project" value="TreeGrafter"/>
</dbReference>
<gene>
    <name evidence="11" type="ORF">Fcan01_16682</name>
</gene>
<evidence type="ECO:0000256" key="2">
    <source>
        <dbReference type="ARBA" id="ARBA00022737"/>
    </source>
</evidence>
<dbReference type="PROSITE" id="PS50157">
    <property type="entry name" value="ZINC_FINGER_C2H2_2"/>
    <property type="match status" value="3"/>
</dbReference>
<protein>
    <submittedName>
        <fullName evidence="11">Protein odd-skipped</fullName>
    </submittedName>
</protein>
<feature type="transmembrane region" description="Helical" evidence="9">
    <location>
        <begin position="12"/>
        <end position="30"/>
    </location>
</feature>
<dbReference type="GO" id="GO:0000977">
    <property type="term" value="F:RNA polymerase II transcription regulatory region sequence-specific DNA binding"/>
    <property type="evidence" value="ECO:0007669"/>
    <property type="project" value="TreeGrafter"/>
</dbReference>
<proteinExistence type="predicted"/>
<dbReference type="FunFam" id="3.30.160.60:FF:000090">
    <property type="entry name" value="Odd-skipped-related transciption factor 2"/>
    <property type="match status" value="1"/>
</dbReference>
<dbReference type="AlphaFoldDB" id="A0A226DW82"/>
<dbReference type="GO" id="GO:0008270">
    <property type="term" value="F:zinc ion binding"/>
    <property type="evidence" value="ECO:0007669"/>
    <property type="project" value="UniProtKB-KW"/>
</dbReference>
<dbReference type="GO" id="GO:0009880">
    <property type="term" value="P:embryonic pattern specification"/>
    <property type="evidence" value="ECO:0007669"/>
    <property type="project" value="TreeGrafter"/>
</dbReference>
<dbReference type="PANTHER" id="PTHR14196">
    <property type="entry name" value="ODD-SKIPPED - RELATED"/>
    <property type="match status" value="1"/>
</dbReference>
<feature type="transmembrane region" description="Helical" evidence="9">
    <location>
        <begin position="51"/>
        <end position="68"/>
    </location>
</feature>
<dbReference type="Pfam" id="PF00096">
    <property type="entry name" value="zf-C2H2"/>
    <property type="match status" value="2"/>
</dbReference>
<evidence type="ECO:0000259" key="10">
    <source>
        <dbReference type="PROSITE" id="PS50157"/>
    </source>
</evidence>
<name>A0A226DW82_FOLCA</name>
<evidence type="ECO:0000256" key="3">
    <source>
        <dbReference type="ARBA" id="ARBA00022771"/>
    </source>
</evidence>
<keyword evidence="6" id="KW-0804">Transcription</keyword>
<dbReference type="EMBL" id="LNIX01000011">
    <property type="protein sequence ID" value="OXA48456.1"/>
    <property type="molecule type" value="Genomic_DNA"/>
</dbReference>
<feature type="domain" description="C2H2-type" evidence="10">
    <location>
        <begin position="234"/>
        <end position="261"/>
    </location>
</feature>
<evidence type="ECO:0000256" key="4">
    <source>
        <dbReference type="ARBA" id="ARBA00022833"/>
    </source>
</evidence>
<sequence>MGQDFFPKHYFYGVIISILVITQATCYKIFNGHENLDISDGEGAIYDCVRLCAYLLVAILTVLLYLAVCAYQVCTVGLEDGGWLGKEESNSSIKRSKATQLHDKVQNNANSLSTFKISKSGKTDFENRKCQITLRIRFREGAPTTAEVLDEGLGLIGEQFGDSSSAESVDSDNSSQAATDQVFYPPEKPTNRTEPFMKSSRPREQFACIFCNRRFTNGYNLSIHEETHTNEKPFSCDICGEMFRRKEELRGHRYVHRKDKPFKCTGCGKSFSHSRTLAVHKVIHRQESQTTPTVPQTMFPY</sequence>
<organism evidence="11 12">
    <name type="scientific">Folsomia candida</name>
    <name type="common">Springtail</name>
    <dbReference type="NCBI Taxonomy" id="158441"/>
    <lineage>
        <taxon>Eukaryota</taxon>
        <taxon>Metazoa</taxon>
        <taxon>Ecdysozoa</taxon>
        <taxon>Arthropoda</taxon>
        <taxon>Hexapoda</taxon>
        <taxon>Collembola</taxon>
        <taxon>Entomobryomorpha</taxon>
        <taxon>Isotomoidea</taxon>
        <taxon>Isotomidae</taxon>
        <taxon>Proisotominae</taxon>
        <taxon>Folsomia</taxon>
    </lineage>
</organism>
<dbReference type="Gene3D" id="3.30.160.60">
    <property type="entry name" value="Classic Zinc Finger"/>
    <property type="match status" value="3"/>
</dbReference>
<dbReference type="Proteomes" id="UP000198287">
    <property type="component" value="Unassembled WGS sequence"/>
</dbReference>
<comment type="caution">
    <text evidence="11">The sequence shown here is derived from an EMBL/GenBank/DDBJ whole genome shotgun (WGS) entry which is preliminary data.</text>
</comment>
<evidence type="ECO:0000256" key="7">
    <source>
        <dbReference type="PROSITE-ProRule" id="PRU00042"/>
    </source>
</evidence>